<comment type="caution">
    <text evidence="2">The sequence shown here is derived from an EMBL/GenBank/DDBJ whole genome shotgun (WGS) entry which is preliminary data.</text>
</comment>
<protein>
    <submittedName>
        <fullName evidence="2">Membrane protein YhdT</fullName>
    </submittedName>
</protein>
<evidence type="ECO:0000313" key="3">
    <source>
        <dbReference type="Proteomes" id="UP000548423"/>
    </source>
</evidence>
<feature type="transmembrane region" description="Helical" evidence="1">
    <location>
        <begin position="94"/>
        <end position="112"/>
    </location>
</feature>
<feature type="transmembrane region" description="Helical" evidence="1">
    <location>
        <begin position="68"/>
        <end position="87"/>
    </location>
</feature>
<dbReference type="InterPro" id="IPR048147">
    <property type="entry name" value="CBO0543-like"/>
</dbReference>
<name>A0A852T9J2_9BACI</name>
<organism evidence="2 3">
    <name type="scientific">Neobacillus niacini</name>
    <dbReference type="NCBI Taxonomy" id="86668"/>
    <lineage>
        <taxon>Bacteria</taxon>
        <taxon>Bacillati</taxon>
        <taxon>Bacillota</taxon>
        <taxon>Bacilli</taxon>
        <taxon>Bacillales</taxon>
        <taxon>Bacillaceae</taxon>
        <taxon>Neobacillus</taxon>
    </lineage>
</organism>
<keyword evidence="1" id="KW-1133">Transmembrane helix</keyword>
<keyword evidence="1" id="KW-0472">Membrane</keyword>
<sequence length="161" mass="19142">MEKKLLNLLTTLCFISLPFIFKGPKMRENLVIFFSKGVISSLIDAYVVGKKRVEYPVRPFPKIFKTNIIYDTLFFPILSVIWVKISYNDKFWKILLKSLIFSVPMTIGQWYMEKNTRLFKWKKWTPLHTFGFVNLTLFIIRGFVGLLKILDKLKKHQRVTE</sequence>
<keyword evidence="1" id="KW-0812">Transmembrane</keyword>
<dbReference type="EMBL" id="JACCBX010000002">
    <property type="protein sequence ID" value="NYE04515.1"/>
    <property type="molecule type" value="Genomic_DNA"/>
</dbReference>
<dbReference type="NCBIfam" id="NF041644">
    <property type="entry name" value="CBO0543_fam"/>
    <property type="match status" value="1"/>
</dbReference>
<dbReference type="AlphaFoldDB" id="A0A852T9J2"/>
<evidence type="ECO:0000313" key="2">
    <source>
        <dbReference type="EMBL" id="NYE04515.1"/>
    </source>
</evidence>
<dbReference type="Proteomes" id="UP000548423">
    <property type="component" value="Unassembled WGS sequence"/>
</dbReference>
<evidence type="ECO:0000256" key="1">
    <source>
        <dbReference type="SAM" id="Phobius"/>
    </source>
</evidence>
<feature type="transmembrane region" description="Helical" evidence="1">
    <location>
        <begin position="30"/>
        <end position="48"/>
    </location>
</feature>
<reference evidence="3" key="2">
    <citation type="submission" date="2020-08" db="EMBL/GenBank/DDBJ databases">
        <title>The Agave Microbiome: Exploring the role of microbial communities in plant adaptations to desert environments.</title>
        <authorList>
            <person name="Partida-Martinez L.P."/>
        </authorList>
    </citation>
    <scope>NUCLEOTIDE SEQUENCE [LARGE SCALE GENOMIC DNA]</scope>
    <source>
        <strain evidence="3">AT2.8</strain>
    </source>
</reference>
<reference evidence="3" key="1">
    <citation type="submission" date="2020-07" db="EMBL/GenBank/DDBJ databases">
        <authorList>
            <person name="Partida-Martinez L."/>
            <person name="Huntemann M."/>
            <person name="Clum A."/>
            <person name="Wang J."/>
            <person name="Palaniappan K."/>
            <person name="Ritter S."/>
            <person name="Chen I.-M."/>
            <person name="Stamatis D."/>
            <person name="Reddy T."/>
            <person name="O'Malley R."/>
            <person name="Daum C."/>
            <person name="Shapiro N."/>
            <person name="Ivanova N."/>
            <person name="Kyrpides N."/>
            <person name="Woyke T."/>
        </authorList>
    </citation>
    <scope>NUCLEOTIDE SEQUENCE [LARGE SCALE GENOMIC DNA]</scope>
    <source>
        <strain evidence="3">AT2.8</strain>
    </source>
</reference>
<accession>A0A852T9J2</accession>
<proteinExistence type="predicted"/>
<feature type="transmembrane region" description="Helical" evidence="1">
    <location>
        <begin position="132"/>
        <end position="150"/>
    </location>
</feature>
<gene>
    <name evidence="2" type="ORF">F4694_001259</name>
</gene>